<feature type="non-terminal residue" evidence="2">
    <location>
        <position position="1"/>
    </location>
</feature>
<evidence type="ECO:0000256" key="1">
    <source>
        <dbReference type="SAM" id="MobiDB-lite"/>
    </source>
</evidence>
<accession>A0A815ZNB8</accession>
<comment type="caution">
    <text evidence="2">The sequence shown here is derived from an EMBL/GenBank/DDBJ whole genome shotgun (WGS) entry which is preliminary data.</text>
</comment>
<feature type="region of interest" description="Disordered" evidence="1">
    <location>
        <begin position="1"/>
        <end position="69"/>
    </location>
</feature>
<evidence type="ECO:0000313" key="2">
    <source>
        <dbReference type="EMBL" id="CAF1586972.1"/>
    </source>
</evidence>
<organism evidence="2 3">
    <name type="scientific">Rotaria sordida</name>
    <dbReference type="NCBI Taxonomy" id="392033"/>
    <lineage>
        <taxon>Eukaryota</taxon>
        <taxon>Metazoa</taxon>
        <taxon>Spiralia</taxon>
        <taxon>Gnathifera</taxon>
        <taxon>Rotifera</taxon>
        <taxon>Eurotatoria</taxon>
        <taxon>Bdelloidea</taxon>
        <taxon>Philodinida</taxon>
        <taxon>Philodinidae</taxon>
        <taxon>Rotaria</taxon>
    </lineage>
</organism>
<dbReference type="Proteomes" id="UP000663889">
    <property type="component" value="Unassembled WGS sequence"/>
</dbReference>
<gene>
    <name evidence="2" type="ORF">SEV965_LOCUS40023</name>
</gene>
<evidence type="ECO:0000313" key="3">
    <source>
        <dbReference type="Proteomes" id="UP000663889"/>
    </source>
</evidence>
<protein>
    <submittedName>
        <fullName evidence="2">Uncharacterized protein</fullName>
    </submittedName>
</protein>
<reference evidence="2" key="1">
    <citation type="submission" date="2021-02" db="EMBL/GenBank/DDBJ databases">
        <authorList>
            <person name="Nowell W R."/>
        </authorList>
    </citation>
    <scope>NUCLEOTIDE SEQUENCE</scope>
</reference>
<feature type="compositionally biased region" description="Polar residues" evidence="1">
    <location>
        <begin position="13"/>
        <end position="53"/>
    </location>
</feature>
<name>A0A815ZNB8_9BILA</name>
<sequence>RYDLIKDTPPPSSSTATHNNEQRKMINQHSRASSEGSLFSDSDNQQDESNISVLNGDHERRPTFLMPNI</sequence>
<dbReference type="EMBL" id="CAJNOU010021100">
    <property type="protein sequence ID" value="CAF1586972.1"/>
    <property type="molecule type" value="Genomic_DNA"/>
</dbReference>
<dbReference type="AlphaFoldDB" id="A0A815ZNB8"/>
<proteinExistence type="predicted"/>